<dbReference type="SUPFAM" id="SSF49842">
    <property type="entry name" value="TNF-like"/>
    <property type="match status" value="1"/>
</dbReference>
<gene>
    <name evidence="3" type="ORF">MEDL_15850</name>
</gene>
<evidence type="ECO:0000313" key="3">
    <source>
        <dbReference type="EMBL" id="CAG2201219.1"/>
    </source>
</evidence>
<feature type="signal peptide" evidence="1">
    <location>
        <begin position="1"/>
        <end position="17"/>
    </location>
</feature>
<dbReference type="AlphaFoldDB" id="A0A8S3R2A3"/>
<keyword evidence="1" id="KW-0732">Signal</keyword>
<evidence type="ECO:0000256" key="1">
    <source>
        <dbReference type="SAM" id="SignalP"/>
    </source>
</evidence>
<sequence>MFVKFLIVFHLVVTGNCFLLDGTPNNGGQTQTNNQFLTLSEFLQEKKTLQLETESLRHDLDKTISLLTKQLKQKFDLLDHKVEENSKKNDTYLDYVPMDMYLALEQKFNQLQNANSVLTGENNMMKNELRLLQNVSLKHDRKIRDLQQLGNIKPLQEIGTLQNAVQTNTATIQSLSMNERARSQDFLALYNLTTEFKKDVINQLSIIQINHNVTIDEIRSKIDTTEKESNSSIALLKKRIDEKVALTSHPTSGGTVKAGNIIKFNDVQFSVGINNLSTYKSSGKFVCESSGLYLMSVSIASYMNGNPEYGIILNGNYISLTEVGYQSGSNTRTATSVVSRYLYVNDSIWVNALTDINIEASYWSQFTILKIN</sequence>
<accession>A0A8S3R2A3</accession>
<evidence type="ECO:0000313" key="4">
    <source>
        <dbReference type="Proteomes" id="UP000683360"/>
    </source>
</evidence>
<dbReference type="InterPro" id="IPR008983">
    <property type="entry name" value="Tumour_necrosis_fac-like_dom"/>
</dbReference>
<organism evidence="3 4">
    <name type="scientific">Mytilus edulis</name>
    <name type="common">Blue mussel</name>
    <dbReference type="NCBI Taxonomy" id="6550"/>
    <lineage>
        <taxon>Eukaryota</taxon>
        <taxon>Metazoa</taxon>
        <taxon>Spiralia</taxon>
        <taxon>Lophotrochozoa</taxon>
        <taxon>Mollusca</taxon>
        <taxon>Bivalvia</taxon>
        <taxon>Autobranchia</taxon>
        <taxon>Pteriomorphia</taxon>
        <taxon>Mytilida</taxon>
        <taxon>Mytiloidea</taxon>
        <taxon>Mytilidae</taxon>
        <taxon>Mytilinae</taxon>
        <taxon>Mytilus</taxon>
    </lineage>
</organism>
<feature type="domain" description="C1q" evidence="2">
    <location>
        <begin position="258"/>
        <end position="355"/>
    </location>
</feature>
<dbReference type="EMBL" id="CAJPWZ010000836">
    <property type="protein sequence ID" value="CAG2201219.1"/>
    <property type="molecule type" value="Genomic_DNA"/>
</dbReference>
<evidence type="ECO:0000259" key="2">
    <source>
        <dbReference type="Pfam" id="PF00386"/>
    </source>
</evidence>
<reference evidence="3" key="1">
    <citation type="submission" date="2021-03" db="EMBL/GenBank/DDBJ databases">
        <authorList>
            <person name="Bekaert M."/>
        </authorList>
    </citation>
    <scope>NUCLEOTIDE SEQUENCE</scope>
</reference>
<name>A0A8S3R2A3_MYTED</name>
<dbReference type="Gene3D" id="2.60.120.40">
    <property type="match status" value="1"/>
</dbReference>
<protein>
    <recommendedName>
        <fullName evidence="2">C1q domain-containing protein</fullName>
    </recommendedName>
</protein>
<comment type="caution">
    <text evidence="3">The sequence shown here is derived from an EMBL/GenBank/DDBJ whole genome shotgun (WGS) entry which is preliminary data.</text>
</comment>
<dbReference type="InterPro" id="IPR001073">
    <property type="entry name" value="C1q_dom"/>
</dbReference>
<dbReference type="OrthoDB" id="10288897at2759"/>
<feature type="chain" id="PRO_5035863660" description="C1q domain-containing protein" evidence="1">
    <location>
        <begin position="18"/>
        <end position="372"/>
    </location>
</feature>
<keyword evidence="4" id="KW-1185">Reference proteome</keyword>
<dbReference type="Proteomes" id="UP000683360">
    <property type="component" value="Unassembled WGS sequence"/>
</dbReference>
<dbReference type="Pfam" id="PF00386">
    <property type="entry name" value="C1q"/>
    <property type="match status" value="1"/>
</dbReference>
<proteinExistence type="predicted"/>